<accession>A0A5B0LW68</accession>
<reference evidence="2 3" key="1">
    <citation type="submission" date="2019-05" db="EMBL/GenBank/DDBJ databases">
        <title>Emergence of the Ug99 lineage of the wheat stem rust pathogen through somatic hybridization.</title>
        <authorList>
            <person name="Li F."/>
            <person name="Upadhyaya N.M."/>
            <person name="Sperschneider J."/>
            <person name="Matny O."/>
            <person name="Nguyen-Phuc H."/>
            <person name="Mago R."/>
            <person name="Raley C."/>
            <person name="Miller M.E."/>
            <person name="Silverstein K.A.T."/>
            <person name="Henningsen E."/>
            <person name="Hirsch C.D."/>
            <person name="Visser B."/>
            <person name="Pretorius Z.A."/>
            <person name="Steffenson B.J."/>
            <person name="Schwessinger B."/>
            <person name="Dodds P.N."/>
            <person name="Figueroa M."/>
        </authorList>
    </citation>
    <scope>NUCLEOTIDE SEQUENCE [LARGE SCALE GENOMIC DNA]</scope>
    <source>
        <strain evidence="2">21-0</strain>
    </source>
</reference>
<dbReference type="Proteomes" id="UP000324748">
    <property type="component" value="Unassembled WGS sequence"/>
</dbReference>
<keyword evidence="3" id="KW-1185">Reference proteome</keyword>
<evidence type="ECO:0000313" key="2">
    <source>
        <dbReference type="EMBL" id="KAA1069157.1"/>
    </source>
</evidence>
<dbReference type="AlphaFoldDB" id="A0A5B0LW68"/>
<sequence>MGRRPPRRAVIGKGSTASGQAGIPRPSSLLPITTQPPGGTLSYRKKRLLLGEAVGQLGVSTDRWSTVYRLPRRPFNLADLGRLPEKTTDDLRRSWMLSYAVVGPRREESRPADGLQQSPLFSSPAGWVVIRVPNNIGPVFLRSTSFSSSGLQYLQS</sequence>
<proteinExistence type="predicted"/>
<organism evidence="2 3">
    <name type="scientific">Puccinia graminis f. sp. tritici</name>
    <dbReference type="NCBI Taxonomy" id="56615"/>
    <lineage>
        <taxon>Eukaryota</taxon>
        <taxon>Fungi</taxon>
        <taxon>Dikarya</taxon>
        <taxon>Basidiomycota</taxon>
        <taxon>Pucciniomycotina</taxon>
        <taxon>Pucciniomycetes</taxon>
        <taxon>Pucciniales</taxon>
        <taxon>Pucciniaceae</taxon>
        <taxon>Puccinia</taxon>
    </lineage>
</organism>
<gene>
    <name evidence="2" type="ORF">PGT21_014678</name>
</gene>
<feature type="region of interest" description="Disordered" evidence="1">
    <location>
        <begin position="1"/>
        <end position="37"/>
    </location>
</feature>
<comment type="caution">
    <text evidence="2">The sequence shown here is derived from an EMBL/GenBank/DDBJ whole genome shotgun (WGS) entry which is preliminary data.</text>
</comment>
<evidence type="ECO:0000256" key="1">
    <source>
        <dbReference type="SAM" id="MobiDB-lite"/>
    </source>
</evidence>
<evidence type="ECO:0000313" key="3">
    <source>
        <dbReference type="Proteomes" id="UP000324748"/>
    </source>
</evidence>
<dbReference type="EMBL" id="VSWC01000183">
    <property type="protein sequence ID" value="KAA1069157.1"/>
    <property type="molecule type" value="Genomic_DNA"/>
</dbReference>
<protein>
    <submittedName>
        <fullName evidence="2">Uncharacterized protein</fullName>
    </submittedName>
</protein>
<name>A0A5B0LW68_PUCGR</name>